<dbReference type="OrthoDB" id="268428at2759"/>
<name>A0A5M8PZX4_9LECA</name>
<evidence type="ECO:0000259" key="1">
    <source>
        <dbReference type="PROSITE" id="PS50097"/>
    </source>
</evidence>
<evidence type="ECO:0000313" key="3">
    <source>
        <dbReference type="Proteomes" id="UP000324767"/>
    </source>
</evidence>
<organism evidence="2 3">
    <name type="scientific">Lasallia pustulata</name>
    <dbReference type="NCBI Taxonomy" id="136370"/>
    <lineage>
        <taxon>Eukaryota</taxon>
        <taxon>Fungi</taxon>
        <taxon>Dikarya</taxon>
        <taxon>Ascomycota</taxon>
        <taxon>Pezizomycotina</taxon>
        <taxon>Lecanoromycetes</taxon>
        <taxon>OSLEUM clade</taxon>
        <taxon>Umbilicariomycetidae</taxon>
        <taxon>Umbilicariales</taxon>
        <taxon>Umbilicariaceae</taxon>
        <taxon>Lasallia</taxon>
    </lineage>
</organism>
<reference evidence="2 3" key="1">
    <citation type="submission" date="2019-09" db="EMBL/GenBank/DDBJ databases">
        <title>The hologenome of the rock-dwelling lichen Lasallia pustulata.</title>
        <authorList>
            <person name="Greshake Tzovaras B."/>
            <person name="Segers F."/>
            <person name="Bicker A."/>
            <person name="Dal Grande F."/>
            <person name="Otte J."/>
            <person name="Hankeln T."/>
            <person name="Schmitt I."/>
            <person name="Ebersberger I."/>
        </authorList>
    </citation>
    <scope>NUCLEOTIDE SEQUENCE [LARGE SCALE GENOMIC DNA]</scope>
    <source>
        <strain evidence="2">A1-1</strain>
    </source>
</reference>
<dbReference type="PROSITE" id="PS50097">
    <property type="entry name" value="BTB"/>
    <property type="match status" value="1"/>
</dbReference>
<dbReference type="Proteomes" id="UP000324767">
    <property type="component" value="Unassembled WGS sequence"/>
</dbReference>
<dbReference type="SUPFAM" id="SSF54695">
    <property type="entry name" value="POZ domain"/>
    <property type="match status" value="1"/>
</dbReference>
<dbReference type="Gene3D" id="3.30.710.10">
    <property type="entry name" value="Potassium Channel Kv1.1, Chain A"/>
    <property type="match status" value="1"/>
</dbReference>
<dbReference type="AlphaFoldDB" id="A0A5M8PZX4"/>
<dbReference type="InterPro" id="IPR011333">
    <property type="entry name" value="SKP1/BTB/POZ_sf"/>
</dbReference>
<evidence type="ECO:0000313" key="2">
    <source>
        <dbReference type="EMBL" id="KAA6414560.1"/>
    </source>
</evidence>
<sequence>MVPWILVPSAPHSLVILRSSLYQILACLHGAERYLCHTETQDVPSPSLDQEFTVCSMVVIDVFGDLTIRVVQYDHRLMLNDDQEPVISQTVDFQVRRKILIAKSPVFKTMLTSSFAETKKDTVTLKGDKVTSMDIRFRTLHAVRIDHTQSVRIEEMWYLVAACDKYNLNIRDLHEWFAEWYEKMARTHPAQEVLYPLIHAKGFAAATKALAYGSTGHITESNPTEHKELHLPSRVIQQINAAKGRLRTVLHRDLFKPNERLLQVTCSCKEKTLYYYEKDLYPIEVWPLERVAQQTSIGIILSSLDMFNYKPPKEACSKYCLQDYKAIVAGAQALTRNYFDGLCLDCMDSWNRKTGYGYGLLASQQSQRK</sequence>
<dbReference type="EMBL" id="VXIT01000002">
    <property type="protein sequence ID" value="KAA6414560.1"/>
    <property type="molecule type" value="Genomic_DNA"/>
</dbReference>
<comment type="caution">
    <text evidence="2">The sequence shown here is derived from an EMBL/GenBank/DDBJ whole genome shotgun (WGS) entry which is preliminary data.</text>
</comment>
<feature type="domain" description="BTB" evidence="1">
    <location>
        <begin position="73"/>
        <end position="149"/>
    </location>
</feature>
<gene>
    <name evidence="2" type="ORF">FRX48_01309</name>
</gene>
<accession>A0A5M8PZX4</accession>
<proteinExistence type="predicted"/>
<dbReference type="InterPro" id="IPR000210">
    <property type="entry name" value="BTB/POZ_dom"/>
</dbReference>
<dbReference type="Pfam" id="PF00651">
    <property type="entry name" value="BTB"/>
    <property type="match status" value="1"/>
</dbReference>
<protein>
    <recommendedName>
        <fullName evidence="1">BTB domain-containing protein</fullName>
    </recommendedName>
</protein>